<feature type="transmembrane region" description="Helical" evidence="2">
    <location>
        <begin position="122"/>
        <end position="139"/>
    </location>
</feature>
<keyword evidence="4" id="KW-1185">Reference proteome</keyword>
<name>A0ABW3ACZ8_9MICO</name>
<dbReference type="Pfam" id="PF13803">
    <property type="entry name" value="DUF4184"/>
    <property type="match status" value="1"/>
</dbReference>
<evidence type="ECO:0000313" key="3">
    <source>
        <dbReference type="EMBL" id="MFD0788760.1"/>
    </source>
</evidence>
<feature type="region of interest" description="Disordered" evidence="1">
    <location>
        <begin position="292"/>
        <end position="319"/>
    </location>
</feature>
<dbReference type="EMBL" id="JBHTII010000001">
    <property type="protein sequence ID" value="MFD0788760.1"/>
    <property type="molecule type" value="Genomic_DNA"/>
</dbReference>
<comment type="caution">
    <text evidence="3">The sequence shown here is derived from an EMBL/GenBank/DDBJ whole genome shotgun (WGS) entry which is preliminary data.</text>
</comment>
<feature type="transmembrane region" description="Helical" evidence="2">
    <location>
        <begin position="208"/>
        <end position="229"/>
    </location>
</feature>
<keyword evidence="2" id="KW-0812">Transmembrane</keyword>
<keyword evidence="2" id="KW-0472">Membrane</keyword>
<dbReference type="Proteomes" id="UP001597055">
    <property type="component" value="Unassembled WGS sequence"/>
</dbReference>
<protein>
    <submittedName>
        <fullName evidence="3">DUF4184 family protein</fullName>
    </submittedName>
</protein>
<reference evidence="4" key="1">
    <citation type="journal article" date="2019" name="Int. J. Syst. Evol. Microbiol.">
        <title>The Global Catalogue of Microorganisms (GCM) 10K type strain sequencing project: providing services to taxonomists for standard genome sequencing and annotation.</title>
        <authorList>
            <consortium name="The Broad Institute Genomics Platform"/>
            <consortium name="The Broad Institute Genome Sequencing Center for Infectious Disease"/>
            <person name="Wu L."/>
            <person name="Ma J."/>
        </authorList>
    </citation>
    <scope>NUCLEOTIDE SEQUENCE [LARGE SCALE GENOMIC DNA]</scope>
    <source>
        <strain evidence="4">CCUG 54523</strain>
    </source>
</reference>
<sequence length="319" mass="34881">MPFTPSHAVVALPFVRTPLVPAAIAVGAMAPDLPLFVRGLPFHYGRTHDLAWLPATVGLALVLLLIWRAVLRPGVRDLSPEWLAVRLPREWDAPAPRALRETLAITGSPEGSGRRRVSVRGMLLLVVSLLIGVVSHIVWDLFTHEGRWGVQTVPGLESEWGPLPGFTWLQHGSSALGLAIIGVWALVWLARRPVGPAVDRVLPRAVRWIWWVSLPLVLAAAWFGGLAVLGPLDAEFTVAHLAYRVLPPACALWGAMTVAVCVVVQAVRASRRRVERARSRRAVKMPLALDHTEGERARGTAEHDTPGMHAGFDEHRDVT</sequence>
<organism evidence="3 4">
    <name type="scientific">Microbacterium insulae</name>
    <dbReference type="NCBI Taxonomy" id="483014"/>
    <lineage>
        <taxon>Bacteria</taxon>
        <taxon>Bacillati</taxon>
        <taxon>Actinomycetota</taxon>
        <taxon>Actinomycetes</taxon>
        <taxon>Micrococcales</taxon>
        <taxon>Microbacteriaceae</taxon>
        <taxon>Microbacterium</taxon>
    </lineage>
</organism>
<evidence type="ECO:0000256" key="2">
    <source>
        <dbReference type="SAM" id="Phobius"/>
    </source>
</evidence>
<feature type="transmembrane region" description="Helical" evidence="2">
    <location>
        <begin position="168"/>
        <end position="187"/>
    </location>
</feature>
<evidence type="ECO:0000256" key="1">
    <source>
        <dbReference type="SAM" id="MobiDB-lite"/>
    </source>
</evidence>
<keyword evidence="2" id="KW-1133">Transmembrane helix</keyword>
<feature type="transmembrane region" description="Helical" evidence="2">
    <location>
        <begin position="241"/>
        <end position="267"/>
    </location>
</feature>
<proteinExistence type="predicted"/>
<gene>
    <name evidence="3" type="ORF">ACFQ0P_00005</name>
</gene>
<evidence type="ECO:0000313" key="4">
    <source>
        <dbReference type="Proteomes" id="UP001597055"/>
    </source>
</evidence>
<dbReference type="RefSeq" id="WP_204979701.1">
    <property type="nucleotide sequence ID" value="NZ_JBHTII010000001.1"/>
</dbReference>
<accession>A0ABW3ACZ8</accession>
<dbReference type="InterPro" id="IPR025238">
    <property type="entry name" value="DUF4184"/>
</dbReference>
<feature type="transmembrane region" description="Helical" evidence="2">
    <location>
        <begin position="51"/>
        <end position="71"/>
    </location>
</feature>